<evidence type="ECO:0000313" key="2">
    <source>
        <dbReference type="Proteomes" id="UP000054359"/>
    </source>
</evidence>
<proteinExistence type="predicted"/>
<dbReference type="Proteomes" id="UP000054359">
    <property type="component" value="Unassembled WGS sequence"/>
</dbReference>
<dbReference type="EMBL" id="KK115021">
    <property type="protein sequence ID" value="KFM63971.1"/>
    <property type="molecule type" value="Genomic_DNA"/>
</dbReference>
<organism evidence="1 2">
    <name type="scientific">Stegodyphus mimosarum</name>
    <name type="common">African social velvet spider</name>
    <dbReference type="NCBI Taxonomy" id="407821"/>
    <lineage>
        <taxon>Eukaryota</taxon>
        <taxon>Metazoa</taxon>
        <taxon>Ecdysozoa</taxon>
        <taxon>Arthropoda</taxon>
        <taxon>Chelicerata</taxon>
        <taxon>Arachnida</taxon>
        <taxon>Araneae</taxon>
        <taxon>Araneomorphae</taxon>
        <taxon>Entelegynae</taxon>
        <taxon>Eresoidea</taxon>
        <taxon>Eresidae</taxon>
        <taxon>Stegodyphus</taxon>
    </lineage>
</organism>
<evidence type="ECO:0000313" key="1">
    <source>
        <dbReference type="EMBL" id="KFM63971.1"/>
    </source>
</evidence>
<gene>
    <name evidence="1" type="ORF">X975_20586</name>
</gene>
<keyword evidence="2" id="KW-1185">Reference proteome</keyword>
<dbReference type="AlphaFoldDB" id="A0A087TFT2"/>
<name>A0A087TFT2_STEMI</name>
<reference evidence="1 2" key="1">
    <citation type="submission" date="2013-11" db="EMBL/GenBank/DDBJ databases">
        <title>Genome sequencing of Stegodyphus mimosarum.</title>
        <authorList>
            <person name="Bechsgaard J."/>
        </authorList>
    </citation>
    <scope>NUCLEOTIDE SEQUENCE [LARGE SCALE GENOMIC DNA]</scope>
</reference>
<protein>
    <submittedName>
        <fullName evidence="1">Uncharacterized protein</fullName>
    </submittedName>
</protein>
<feature type="non-terminal residue" evidence="1">
    <location>
        <position position="50"/>
    </location>
</feature>
<accession>A0A087TFT2</accession>
<sequence>MIIQHRKSQHKHTAFQNCQQTAPEFQTKQTKPTVSRRLGQTCSTCDWFNA</sequence>